<dbReference type="Gene3D" id="2.60.120.590">
    <property type="entry name" value="Alpha-ketoglutarate-dependent dioxygenase AlkB-like"/>
    <property type="match status" value="1"/>
</dbReference>
<dbReference type="PANTHER" id="PTHR21052">
    <property type="entry name" value="SPERMATOGENESIS ASSOCIATED 11-RELATED"/>
    <property type="match status" value="1"/>
</dbReference>
<evidence type="ECO:0008006" key="4">
    <source>
        <dbReference type="Google" id="ProtNLM"/>
    </source>
</evidence>
<dbReference type="InterPro" id="IPR037151">
    <property type="entry name" value="AlkB-like_sf"/>
</dbReference>
<evidence type="ECO:0000313" key="3">
    <source>
        <dbReference type="Proteomes" id="UP000639403"/>
    </source>
</evidence>
<protein>
    <recommendedName>
        <fullName evidence="4">Fe2OG dioxygenase domain-containing protein</fullName>
    </recommendedName>
</protein>
<accession>A0A8H7P8J4</accession>
<dbReference type="InterPro" id="IPR032870">
    <property type="entry name" value="ALKBH7-like"/>
</dbReference>
<dbReference type="AlphaFoldDB" id="A0A8H7P8J4"/>
<gene>
    <name evidence="2" type="ORF">IEO21_02084</name>
</gene>
<dbReference type="GO" id="GO:0005759">
    <property type="term" value="C:mitochondrial matrix"/>
    <property type="evidence" value="ECO:0007669"/>
    <property type="project" value="TreeGrafter"/>
</dbReference>
<evidence type="ECO:0000313" key="2">
    <source>
        <dbReference type="EMBL" id="KAF9819476.1"/>
    </source>
</evidence>
<dbReference type="GO" id="GO:0016706">
    <property type="term" value="F:2-oxoglutarate-dependent dioxygenase activity"/>
    <property type="evidence" value="ECO:0007669"/>
    <property type="project" value="TreeGrafter"/>
</dbReference>
<dbReference type="GO" id="GO:0006631">
    <property type="term" value="P:fatty acid metabolic process"/>
    <property type="evidence" value="ECO:0007669"/>
    <property type="project" value="TreeGrafter"/>
</dbReference>
<dbReference type="GO" id="GO:0006974">
    <property type="term" value="P:DNA damage response"/>
    <property type="evidence" value="ECO:0007669"/>
    <property type="project" value="InterPro"/>
</dbReference>
<feature type="region of interest" description="Disordered" evidence="1">
    <location>
        <begin position="1"/>
        <end position="35"/>
    </location>
</feature>
<sequence length="244" mass="26653">MQNDDTLAKDTDDVDSLFDDSPSPHPAGEGSRRTAPPIPGLYFDPALCLPPALAEDVMWTCIRMYFQKSAVDQVMLFERASSPGRGLPRVLIALLATLADLLRPLLPPEKHTLLFPSEPTGCARQAILNLYWPGGGIIPHVDLLDRYGDGIIGRVDSGTHGEGQQHGLYLPSGSVLVLTEEARYGWTHGIEERMEDEVECEDKPGTAGLLPRDIRLSITFRWLLPGADVVGGPVLQTAQDNRAH</sequence>
<feature type="compositionally biased region" description="Basic and acidic residues" evidence="1">
    <location>
        <begin position="1"/>
        <end position="11"/>
    </location>
</feature>
<reference evidence="2" key="1">
    <citation type="submission" date="2020-11" db="EMBL/GenBank/DDBJ databases">
        <authorList>
            <person name="Koelle M."/>
            <person name="Horta M.A.C."/>
            <person name="Nowrousian M."/>
            <person name="Ohm R.A."/>
            <person name="Benz P."/>
            <person name="Pilgard A."/>
        </authorList>
    </citation>
    <scope>NUCLEOTIDE SEQUENCE</scope>
    <source>
        <strain evidence="2">FPRL280</strain>
    </source>
</reference>
<reference evidence="2" key="2">
    <citation type="journal article" name="Front. Microbiol.">
        <title>Degradative Capacity of Two Strains of Rhodonia placenta: From Phenotype to Genotype.</title>
        <authorList>
            <person name="Kolle M."/>
            <person name="Horta M.A.C."/>
            <person name="Nowrousian M."/>
            <person name="Ohm R.A."/>
            <person name="Benz J.P."/>
            <person name="Pilgard A."/>
        </authorList>
    </citation>
    <scope>NUCLEOTIDE SEQUENCE</scope>
    <source>
        <strain evidence="2">FPRL280</strain>
    </source>
</reference>
<proteinExistence type="predicted"/>
<organism evidence="2 3">
    <name type="scientific">Rhodonia placenta</name>
    <dbReference type="NCBI Taxonomy" id="104341"/>
    <lineage>
        <taxon>Eukaryota</taxon>
        <taxon>Fungi</taxon>
        <taxon>Dikarya</taxon>
        <taxon>Basidiomycota</taxon>
        <taxon>Agaricomycotina</taxon>
        <taxon>Agaricomycetes</taxon>
        <taxon>Polyporales</taxon>
        <taxon>Adustoporiaceae</taxon>
        <taxon>Rhodonia</taxon>
    </lineage>
</organism>
<evidence type="ECO:0000256" key="1">
    <source>
        <dbReference type="SAM" id="MobiDB-lite"/>
    </source>
</evidence>
<dbReference type="Proteomes" id="UP000639403">
    <property type="component" value="Unassembled WGS sequence"/>
</dbReference>
<name>A0A8H7P8J4_9APHY</name>
<dbReference type="EMBL" id="JADOXO010000018">
    <property type="protein sequence ID" value="KAF9819476.1"/>
    <property type="molecule type" value="Genomic_DNA"/>
</dbReference>
<dbReference type="PANTHER" id="PTHR21052:SF0">
    <property type="entry name" value="ALPHA-KETOGLUTARATE-DEPENDENT DIOXYGENASE ALKB HOMOLOG 7, MITOCHONDRIAL"/>
    <property type="match status" value="1"/>
</dbReference>
<dbReference type="SUPFAM" id="SSF51197">
    <property type="entry name" value="Clavaminate synthase-like"/>
    <property type="match status" value="1"/>
</dbReference>
<comment type="caution">
    <text evidence="2">The sequence shown here is derived from an EMBL/GenBank/DDBJ whole genome shotgun (WGS) entry which is preliminary data.</text>
</comment>